<comment type="catalytic activity">
    <reaction evidence="5">
        <text>L-glutamyl-[protein] + L-glutamate + ATP = gamma-L-glutamyl-L-glutamyl-[protein] + ADP + phosphate + H(+)</text>
        <dbReference type="Rhea" id="RHEA:60144"/>
        <dbReference type="Rhea" id="RHEA-COMP:10208"/>
        <dbReference type="Rhea" id="RHEA-COMP:15517"/>
        <dbReference type="ChEBI" id="CHEBI:15378"/>
        <dbReference type="ChEBI" id="CHEBI:29973"/>
        <dbReference type="ChEBI" id="CHEBI:29985"/>
        <dbReference type="ChEBI" id="CHEBI:30616"/>
        <dbReference type="ChEBI" id="CHEBI:43474"/>
        <dbReference type="ChEBI" id="CHEBI:143622"/>
        <dbReference type="ChEBI" id="CHEBI:456216"/>
    </reaction>
    <physiologicalReaction direction="left-to-right" evidence="5">
        <dbReference type="Rhea" id="RHEA:60145"/>
    </physiologicalReaction>
</comment>
<keyword evidence="2" id="KW-0547">Nucleotide-binding</keyword>
<dbReference type="InterPro" id="IPR004344">
    <property type="entry name" value="TTL/TTLL_fam"/>
</dbReference>
<dbReference type="AlphaFoldDB" id="A0A146K7D1"/>
<evidence type="ECO:0000256" key="2">
    <source>
        <dbReference type="ARBA" id="ARBA00022741"/>
    </source>
</evidence>
<dbReference type="PANTHER" id="PTHR12241">
    <property type="entry name" value="TUBULIN POLYGLUTAMYLASE"/>
    <property type="match status" value="1"/>
</dbReference>
<dbReference type="GO" id="GO:0000226">
    <property type="term" value="P:microtubule cytoskeleton organization"/>
    <property type="evidence" value="ECO:0007669"/>
    <property type="project" value="TreeGrafter"/>
</dbReference>
<name>A0A146K7D1_9EUKA</name>
<accession>A0A146K7D1</accession>
<proteinExistence type="predicted"/>
<evidence type="ECO:0000256" key="5">
    <source>
        <dbReference type="ARBA" id="ARBA00049274"/>
    </source>
</evidence>
<evidence type="ECO:0000256" key="1">
    <source>
        <dbReference type="ARBA" id="ARBA00022598"/>
    </source>
</evidence>
<dbReference type="GO" id="GO:0036064">
    <property type="term" value="C:ciliary basal body"/>
    <property type="evidence" value="ECO:0007669"/>
    <property type="project" value="TreeGrafter"/>
</dbReference>
<dbReference type="SUPFAM" id="SSF56059">
    <property type="entry name" value="Glutathione synthetase ATP-binding domain-like"/>
    <property type="match status" value="1"/>
</dbReference>
<evidence type="ECO:0000313" key="6">
    <source>
        <dbReference type="EMBL" id="JAP91461.1"/>
    </source>
</evidence>
<feature type="non-terminal residue" evidence="6">
    <location>
        <position position="1"/>
    </location>
</feature>
<dbReference type="Gene3D" id="3.30.470.20">
    <property type="entry name" value="ATP-grasp fold, B domain"/>
    <property type="match status" value="1"/>
</dbReference>
<dbReference type="PANTHER" id="PTHR12241:SF145">
    <property type="entry name" value="TUBULIN POLYGLUTAMYLASE TTLL5"/>
    <property type="match status" value="1"/>
</dbReference>
<dbReference type="Pfam" id="PF03133">
    <property type="entry name" value="TTL"/>
    <property type="match status" value="1"/>
</dbReference>
<keyword evidence="1 6" id="KW-0436">Ligase</keyword>
<keyword evidence="3" id="KW-0067">ATP-binding</keyword>
<gene>
    <name evidence="6" type="ORF">TPC1_16925</name>
</gene>
<evidence type="ECO:0000256" key="4">
    <source>
        <dbReference type="ARBA" id="ARBA00041448"/>
    </source>
</evidence>
<dbReference type="GO" id="GO:0005524">
    <property type="term" value="F:ATP binding"/>
    <property type="evidence" value="ECO:0007669"/>
    <property type="project" value="UniProtKB-KW"/>
</dbReference>
<evidence type="ECO:0000256" key="3">
    <source>
        <dbReference type="ARBA" id="ARBA00022840"/>
    </source>
</evidence>
<protein>
    <recommendedName>
        <fullName evidence="4">Tubulin--tyrosine ligase-like protein 5</fullName>
    </recommendedName>
</protein>
<sequence length="470" mass="54704">ILSKKVTKKVLKPSKTLKEMDQNQLCLVDSIIPGEPAQISFFGNGNCSNETVNIYLNGTHNNVEKDLYKGAGLKAVKDFEEESHILICTLGCFMNKSLNMDNILKSQSPGHTAFVNKKILSDQIKKYETSHPNNHSIIPATYQIPQQLSQLIEDNKTYNGFYIRKPSASSRGRGIELVKYLEEMQYNESAIVQRYEEDLVLINGFKFDMRVYVLVTNIDPLIVYFYPEGLARFASHPFQKPTFENYKDLKMHLTNFAVNSEDHLIKKLTPEMDNKWTLQQMIDYLQDHQELFDKSAPKITKKYLLDEIKATLEKTFVATYTESLKISKNYLPKQIPTKYFGVYGADLCLLTNGKMKIFEVNVGPSLDTQNQLDFDVKFPMLREALDLVGLRSKPFEFKEQQADEEAFNEWFDDTLDITEKRVLMQLVDEQLRQHRWVRLNVWESLLNQGKWNQLVHRNKQLIKKELTKRR</sequence>
<organism evidence="6">
    <name type="scientific">Trepomonas sp. PC1</name>
    <dbReference type="NCBI Taxonomy" id="1076344"/>
    <lineage>
        <taxon>Eukaryota</taxon>
        <taxon>Metamonada</taxon>
        <taxon>Diplomonadida</taxon>
        <taxon>Hexamitidae</taxon>
        <taxon>Hexamitinae</taxon>
        <taxon>Trepomonas</taxon>
    </lineage>
</organism>
<dbReference type="GO" id="GO:0070740">
    <property type="term" value="F:tubulin-glutamic acid ligase activity"/>
    <property type="evidence" value="ECO:0007669"/>
    <property type="project" value="TreeGrafter"/>
</dbReference>
<dbReference type="GO" id="GO:0015631">
    <property type="term" value="F:tubulin binding"/>
    <property type="evidence" value="ECO:0007669"/>
    <property type="project" value="TreeGrafter"/>
</dbReference>
<dbReference type="PROSITE" id="PS51221">
    <property type="entry name" value="TTL"/>
    <property type="match status" value="1"/>
</dbReference>
<reference evidence="6" key="1">
    <citation type="submission" date="2015-07" db="EMBL/GenBank/DDBJ databases">
        <title>Adaptation to a free-living lifestyle via gene acquisitions in the diplomonad Trepomonas sp. PC1.</title>
        <authorList>
            <person name="Xu F."/>
            <person name="Jerlstrom-Hultqvist J."/>
            <person name="Kolisko M."/>
            <person name="Simpson A.G.B."/>
            <person name="Roger A.J."/>
            <person name="Svard S.G."/>
            <person name="Andersson J.O."/>
        </authorList>
    </citation>
    <scope>NUCLEOTIDE SEQUENCE</scope>
    <source>
        <strain evidence="6">PC1</strain>
    </source>
</reference>
<dbReference type="EMBL" id="GDID01005145">
    <property type="protein sequence ID" value="JAP91461.1"/>
    <property type="molecule type" value="Transcribed_RNA"/>
</dbReference>